<keyword evidence="1" id="KW-1133">Transmembrane helix</keyword>
<feature type="transmembrane region" description="Helical" evidence="1">
    <location>
        <begin position="12"/>
        <end position="34"/>
    </location>
</feature>
<reference evidence="2 3" key="1">
    <citation type="submission" date="2020-07" db="EMBL/GenBank/DDBJ databases">
        <title>Sequencing the genomes of 1000 actinobacteria strains.</title>
        <authorList>
            <person name="Klenk H.-P."/>
        </authorList>
    </citation>
    <scope>NUCLEOTIDE SEQUENCE [LARGE SCALE GENOMIC DNA]</scope>
    <source>
        <strain evidence="2 3">CXB654</strain>
    </source>
</reference>
<dbReference type="RefSeq" id="WP_179645948.1">
    <property type="nucleotide sequence ID" value="NZ_BAAAYY010000006.1"/>
</dbReference>
<keyword evidence="3" id="KW-1185">Reference proteome</keyword>
<keyword evidence="1" id="KW-0472">Membrane</keyword>
<protein>
    <submittedName>
        <fullName evidence="2">Uncharacterized protein</fullName>
    </submittedName>
</protein>
<dbReference type="EMBL" id="JACCCC010000001">
    <property type="protein sequence ID" value="NYE50473.1"/>
    <property type="molecule type" value="Genomic_DNA"/>
</dbReference>
<dbReference type="Proteomes" id="UP000589036">
    <property type="component" value="Unassembled WGS sequence"/>
</dbReference>
<comment type="caution">
    <text evidence="2">The sequence shown here is derived from an EMBL/GenBank/DDBJ whole genome shotgun (WGS) entry which is preliminary data.</text>
</comment>
<gene>
    <name evidence="2" type="ORF">HDA32_005593</name>
</gene>
<sequence length="123" mass="13122">MKRELPPDVKVVRVLLFVLAGLSAVGVVAALVLAGAVTDALIGALLWAVFPGVLSLVFGLRLPKGGRVLFWSIVVLQALNLFLAVGNLSEGVQGFTQMLIPVLTLVFVLRAPSRRFFAERAAQ</sequence>
<name>A0A852U6H7_9ACTN</name>
<proteinExistence type="predicted"/>
<organism evidence="2 3">
    <name type="scientific">Spinactinospora alkalitolerans</name>
    <dbReference type="NCBI Taxonomy" id="687207"/>
    <lineage>
        <taxon>Bacteria</taxon>
        <taxon>Bacillati</taxon>
        <taxon>Actinomycetota</taxon>
        <taxon>Actinomycetes</taxon>
        <taxon>Streptosporangiales</taxon>
        <taxon>Nocardiopsidaceae</taxon>
        <taxon>Spinactinospora</taxon>
    </lineage>
</organism>
<feature type="transmembrane region" description="Helical" evidence="1">
    <location>
        <begin position="40"/>
        <end position="61"/>
    </location>
</feature>
<feature type="transmembrane region" description="Helical" evidence="1">
    <location>
        <begin position="94"/>
        <end position="111"/>
    </location>
</feature>
<accession>A0A852U6H7</accession>
<feature type="transmembrane region" description="Helical" evidence="1">
    <location>
        <begin position="68"/>
        <end position="88"/>
    </location>
</feature>
<dbReference type="AlphaFoldDB" id="A0A852U6H7"/>
<evidence type="ECO:0000256" key="1">
    <source>
        <dbReference type="SAM" id="Phobius"/>
    </source>
</evidence>
<evidence type="ECO:0000313" key="3">
    <source>
        <dbReference type="Proteomes" id="UP000589036"/>
    </source>
</evidence>
<keyword evidence="1" id="KW-0812">Transmembrane</keyword>
<evidence type="ECO:0000313" key="2">
    <source>
        <dbReference type="EMBL" id="NYE50473.1"/>
    </source>
</evidence>